<reference evidence="1 2" key="1">
    <citation type="submission" date="2021-02" db="EMBL/GenBank/DDBJ databases">
        <title>Complete genome of Desulfoluna sp. strain ASN36.</title>
        <authorList>
            <person name="Takahashi A."/>
            <person name="Kojima H."/>
            <person name="Fukui M."/>
        </authorList>
    </citation>
    <scope>NUCLEOTIDE SEQUENCE [LARGE SCALE GENOMIC DNA]</scope>
    <source>
        <strain evidence="1 2">ASN36</strain>
    </source>
</reference>
<sequence>MEIYASFAAHVLPMHVVPPILVDGVSHQRGWEELWPWLLQAYAFKPSQLPSME</sequence>
<protein>
    <submittedName>
        <fullName evidence="1">Uncharacterized protein</fullName>
    </submittedName>
</protein>
<dbReference type="Proteomes" id="UP001320148">
    <property type="component" value="Chromosome"/>
</dbReference>
<accession>A0ABN6F4N3</accession>
<name>A0ABN6F4N3_9BACT</name>
<dbReference type="RefSeq" id="WP_236888477.1">
    <property type="nucleotide sequence ID" value="NZ_AP024488.1"/>
</dbReference>
<organism evidence="1 2">
    <name type="scientific">Desulfoluna limicola</name>
    <dbReference type="NCBI Taxonomy" id="2810562"/>
    <lineage>
        <taxon>Bacteria</taxon>
        <taxon>Pseudomonadati</taxon>
        <taxon>Thermodesulfobacteriota</taxon>
        <taxon>Desulfobacteria</taxon>
        <taxon>Desulfobacterales</taxon>
        <taxon>Desulfolunaceae</taxon>
        <taxon>Desulfoluna</taxon>
    </lineage>
</organism>
<evidence type="ECO:0000313" key="1">
    <source>
        <dbReference type="EMBL" id="BCS97049.1"/>
    </source>
</evidence>
<dbReference type="EMBL" id="AP024488">
    <property type="protein sequence ID" value="BCS97049.1"/>
    <property type="molecule type" value="Genomic_DNA"/>
</dbReference>
<keyword evidence="2" id="KW-1185">Reference proteome</keyword>
<evidence type="ECO:0000313" key="2">
    <source>
        <dbReference type="Proteomes" id="UP001320148"/>
    </source>
</evidence>
<gene>
    <name evidence="1" type="ORF">DSLASN_26810</name>
</gene>
<proteinExistence type="predicted"/>